<evidence type="ECO:0000313" key="1">
    <source>
        <dbReference type="EnsemblMetazoa" id="SMAR009166-PA"/>
    </source>
</evidence>
<keyword evidence="2" id="KW-1185">Reference proteome</keyword>
<dbReference type="HOGENOM" id="CLU_1857798_0_0_1"/>
<proteinExistence type="predicted"/>
<organism evidence="1 2">
    <name type="scientific">Strigamia maritima</name>
    <name type="common">European centipede</name>
    <name type="synonym">Geophilus maritimus</name>
    <dbReference type="NCBI Taxonomy" id="126957"/>
    <lineage>
        <taxon>Eukaryota</taxon>
        <taxon>Metazoa</taxon>
        <taxon>Ecdysozoa</taxon>
        <taxon>Arthropoda</taxon>
        <taxon>Myriapoda</taxon>
        <taxon>Chilopoda</taxon>
        <taxon>Pleurostigmophora</taxon>
        <taxon>Geophilomorpha</taxon>
        <taxon>Linotaeniidae</taxon>
        <taxon>Strigamia</taxon>
    </lineage>
</organism>
<dbReference type="EMBL" id="JH431874">
    <property type="status" value="NOT_ANNOTATED_CDS"/>
    <property type="molecule type" value="Genomic_DNA"/>
</dbReference>
<sequence>MVTMVLPTDARRHRLNNCVKMCDEKKVFYRKCSMATLDGNVQCRNCNVLSHWLGTRHSLLFRVQRKNDIPSLCPGCVSTSFCECCRFVLKSEFHSLGRRCKNLYLNFENVSRNSIAMTTSMSEIAVFIPLLFEFIFDV</sequence>
<dbReference type="EnsemblMetazoa" id="SMAR009166-RA">
    <property type="protein sequence ID" value="SMAR009166-PA"/>
    <property type="gene ID" value="SMAR009166"/>
</dbReference>
<evidence type="ECO:0000313" key="2">
    <source>
        <dbReference type="Proteomes" id="UP000014500"/>
    </source>
</evidence>
<protein>
    <submittedName>
        <fullName evidence="1">Uncharacterized protein</fullName>
    </submittedName>
</protein>
<reference evidence="2" key="1">
    <citation type="submission" date="2011-05" db="EMBL/GenBank/DDBJ databases">
        <authorList>
            <person name="Richards S.R."/>
            <person name="Qu J."/>
            <person name="Jiang H."/>
            <person name="Jhangiani S.N."/>
            <person name="Agravi P."/>
            <person name="Goodspeed R."/>
            <person name="Gross S."/>
            <person name="Mandapat C."/>
            <person name="Jackson L."/>
            <person name="Mathew T."/>
            <person name="Pu L."/>
            <person name="Thornton R."/>
            <person name="Saada N."/>
            <person name="Wilczek-Boney K.B."/>
            <person name="Lee S."/>
            <person name="Kovar C."/>
            <person name="Wu Y."/>
            <person name="Scherer S.E."/>
            <person name="Worley K.C."/>
            <person name="Muzny D.M."/>
            <person name="Gibbs R."/>
        </authorList>
    </citation>
    <scope>NUCLEOTIDE SEQUENCE</scope>
    <source>
        <strain evidence="2">Brora</strain>
    </source>
</reference>
<dbReference type="Proteomes" id="UP000014500">
    <property type="component" value="Unassembled WGS sequence"/>
</dbReference>
<accession>T1J698</accession>
<dbReference type="AlphaFoldDB" id="T1J698"/>
<reference evidence="1" key="2">
    <citation type="submission" date="2015-02" db="UniProtKB">
        <authorList>
            <consortium name="EnsemblMetazoa"/>
        </authorList>
    </citation>
    <scope>IDENTIFICATION</scope>
</reference>
<name>T1J698_STRMM</name>